<dbReference type="RefSeq" id="WP_179642505.1">
    <property type="nucleotide sequence ID" value="NZ_BAAAYY010000022.1"/>
</dbReference>
<organism evidence="1 2">
    <name type="scientific">Spinactinospora alkalitolerans</name>
    <dbReference type="NCBI Taxonomy" id="687207"/>
    <lineage>
        <taxon>Bacteria</taxon>
        <taxon>Bacillati</taxon>
        <taxon>Actinomycetota</taxon>
        <taxon>Actinomycetes</taxon>
        <taxon>Streptosporangiales</taxon>
        <taxon>Nocardiopsidaceae</taxon>
        <taxon>Spinactinospora</taxon>
    </lineage>
</organism>
<dbReference type="AlphaFoldDB" id="A0A852TWE3"/>
<keyword evidence="2" id="KW-1185">Reference proteome</keyword>
<reference evidence="1 2" key="1">
    <citation type="submission" date="2020-07" db="EMBL/GenBank/DDBJ databases">
        <title>Sequencing the genomes of 1000 actinobacteria strains.</title>
        <authorList>
            <person name="Klenk H.-P."/>
        </authorList>
    </citation>
    <scope>NUCLEOTIDE SEQUENCE [LARGE SCALE GENOMIC DNA]</scope>
    <source>
        <strain evidence="1 2">CXB654</strain>
    </source>
</reference>
<sequence>MTLWTWVGETAQKLRADGHDELAESVVRMPRLAAEGDTARLRAEMPAALRAARGAEGAAWLENYLRHWPVAARVGDRKEGTAALADAEARLRGAHAQGPAASGGTCPPAACAAENVLNCYANIDGPGHAVDRAALLAEAAAHAEPGTPAFESLAVAHADMLVDDERPDEAVRHLDTRAVPVRATGADVGLYYGFGYVRALRHLDRHADALAALRHLERAGVANWPRGAARADAHRRIRFERVRLLAWLARVGTYPVEEALAALPDVGEAEAHPYLRSAWVEAVEHLVAQGAVRNDWRVGVALTTWSRHLERVGSHRPCLELSLSAARLAAARGARWVAGSAAERAQRALSEIRRGGDLREDLIEARSEIGRIPAAVLPVPADGLLAHLHAQPPEQVDPEQQADLVLAGLARRPDDTTLLNALGQVGRTLMLTDAAAEPQWRRVRSAPGDRTAALALLETLLHGDDTAGVRALVRTLADAAVPQDEPV</sequence>
<protein>
    <submittedName>
        <fullName evidence="1">Uncharacterized protein</fullName>
    </submittedName>
</protein>
<gene>
    <name evidence="1" type="ORF">HDA32_001514</name>
</gene>
<name>A0A852TWE3_9ACTN</name>
<proteinExistence type="predicted"/>
<accession>A0A852TWE3</accession>
<evidence type="ECO:0000313" key="1">
    <source>
        <dbReference type="EMBL" id="NYE46394.1"/>
    </source>
</evidence>
<dbReference type="Proteomes" id="UP000589036">
    <property type="component" value="Unassembled WGS sequence"/>
</dbReference>
<dbReference type="EMBL" id="JACCCC010000001">
    <property type="protein sequence ID" value="NYE46394.1"/>
    <property type="molecule type" value="Genomic_DNA"/>
</dbReference>
<comment type="caution">
    <text evidence="1">The sequence shown here is derived from an EMBL/GenBank/DDBJ whole genome shotgun (WGS) entry which is preliminary data.</text>
</comment>
<evidence type="ECO:0000313" key="2">
    <source>
        <dbReference type="Proteomes" id="UP000589036"/>
    </source>
</evidence>